<sequence>MRVCSIVFLALLVMLRGTAALGWVDPSTGLPYATRVLRTFDAPEKPWLAGHRGVDLALAPGAPVRAAEDGVVHFAGVVAGTPVVSIQHEEGGLRTTYQPVWAFVQAGEVVREGQEIGTLGYPEQGDGYPGLHWGARVGKDEYRNPLDLLEAPTIRLKPVR</sequence>
<dbReference type="GO" id="GO:0004222">
    <property type="term" value="F:metalloendopeptidase activity"/>
    <property type="evidence" value="ECO:0007669"/>
    <property type="project" value="TreeGrafter"/>
</dbReference>
<dbReference type="OrthoDB" id="5245088at2"/>
<organism evidence="4 5">
    <name type="scientific">Corynebacterium spheniscorum</name>
    <dbReference type="NCBI Taxonomy" id="185761"/>
    <lineage>
        <taxon>Bacteria</taxon>
        <taxon>Bacillati</taxon>
        <taxon>Actinomycetota</taxon>
        <taxon>Actinomycetes</taxon>
        <taxon>Mycobacteriales</taxon>
        <taxon>Corynebacteriaceae</taxon>
        <taxon>Corynebacterium</taxon>
    </lineage>
</organism>
<dbReference type="CDD" id="cd12797">
    <property type="entry name" value="M23_peptidase"/>
    <property type="match status" value="1"/>
</dbReference>
<evidence type="ECO:0000313" key="4">
    <source>
        <dbReference type="EMBL" id="SFG36675.1"/>
    </source>
</evidence>
<feature type="signal peptide" evidence="2">
    <location>
        <begin position="1"/>
        <end position="19"/>
    </location>
</feature>
<keyword evidence="1 2" id="KW-0732">Signal</keyword>
<evidence type="ECO:0000256" key="1">
    <source>
        <dbReference type="ARBA" id="ARBA00022729"/>
    </source>
</evidence>
<name>A0A1I2R7I6_9CORY</name>
<feature type="chain" id="PRO_5011635546" evidence="2">
    <location>
        <begin position="20"/>
        <end position="160"/>
    </location>
</feature>
<dbReference type="EMBL" id="FOPJ01000003">
    <property type="protein sequence ID" value="SFG36675.1"/>
    <property type="molecule type" value="Genomic_DNA"/>
</dbReference>
<keyword evidence="5" id="KW-1185">Reference proteome</keyword>
<proteinExistence type="predicted"/>
<dbReference type="PANTHER" id="PTHR21666:SF289">
    <property type="entry name" value="L-ALA--D-GLU ENDOPEPTIDASE"/>
    <property type="match status" value="1"/>
</dbReference>
<dbReference type="InterPro" id="IPR016047">
    <property type="entry name" value="M23ase_b-sheet_dom"/>
</dbReference>
<accession>A0A1I2R7I6</accession>
<dbReference type="Proteomes" id="UP000199065">
    <property type="component" value="Unassembled WGS sequence"/>
</dbReference>
<dbReference type="PANTHER" id="PTHR21666">
    <property type="entry name" value="PEPTIDASE-RELATED"/>
    <property type="match status" value="1"/>
</dbReference>
<dbReference type="RefSeq" id="WP_092284416.1">
    <property type="nucleotide sequence ID" value="NZ_FOPJ01000003.1"/>
</dbReference>
<dbReference type="Gene3D" id="2.70.70.10">
    <property type="entry name" value="Glucose Permease (Domain IIA)"/>
    <property type="match status" value="1"/>
</dbReference>
<evidence type="ECO:0000313" key="5">
    <source>
        <dbReference type="Proteomes" id="UP000199065"/>
    </source>
</evidence>
<gene>
    <name evidence="4" type="ORF">SAMN05660282_00673</name>
</gene>
<feature type="domain" description="M23ase beta-sheet core" evidence="3">
    <location>
        <begin position="50"/>
        <end position="140"/>
    </location>
</feature>
<dbReference type="SUPFAM" id="SSF51261">
    <property type="entry name" value="Duplicated hybrid motif"/>
    <property type="match status" value="1"/>
</dbReference>
<evidence type="ECO:0000256" key="2">
    <source>
        <dbReference type="SAM" id="SignalP"/>
    </source>
</evidence>
<dbReference type="Pfam" id="PF01551">
    <property type="entry name" value="Peptidase_M23"/>
    <property type="match status" value="1"/>
</dbReference>
<dbReference type="AlphaFoldDB" id="A0A1I2R7I6"/>
<dbReference type="InterPro" id="IPR011055">
    <property type="entry name" value="Dup_hybrid_motif"/>
</dbReference>
<dbReference type="InterPro" id="IPR050570">
    <property type="entry name" value="Cell_wall_metabolism_enzyme"/>
</dbReference>
<dbReference type="STRING" id="185761.SAMN05660282_00673"/>
<protein>
    <submittedName>
        <fullName evidence="4">Peptidase family M23</fullName>
    </submittedName>
</protein>
<evidence type="ECO:0000259" key="3">
    <source>
        <dbReference type="Pfam" id="PF01551"/>
    </source>
</evidence>
<reference evidence="4 5" key="1">
    <citation type="submission" date="2016-10" db="EMBL/GenBank/DDBJ databases">
        <authorList>
            <person name="de Groot N.N."/>
        </authorList>
    </citation>
    <scope>NUCLEOTIDE SEQUENCE [LARGE SCALE GENOMIC DNA]</scope>
    <source>
        <strain>J11</strain>
        <strain evidence="5">PG 39</strain>
    </source>
</reference>